<sequence length="61" mass="6935">MTEAERIRFVGVAIETAWNAHQDLPPIEMTEAEREYLARAAMRAVRMEAANMVDAYKVPGR</sequence>
<accession>A0ABT6N5T4</accession>
<evidence type="ECO:0000313" key="2">
    <source>
        <dbReference type="Proteomes" id="UP001160625"/>
    </source>
</evidence>
<organism evidence="1 2">
    <name type="scientific">Sphingomonas oryzagri</name>
    <dbReference type="NCBI Taxonomy" id="3042314"/>
    <lineage>
        <taxon>Bacteria</taxon>
        <taxon>Pseudomonadati</taxon>
        <taxon>Pseudomonadota</taxon>
        <taxon>Alphaproteobacteria</taxon>
        <taxon>Sphingomonadales</taxon>
        <taxon>Sphingomonadaceae</taxon>
        <taxon>Sphingomonas</taxon>
    </lineage>
</organism>
<comment type="caution">
    <text evidence="1">The sequence shown here is derived from an EMBL/GenBank/DDBJ whole genome shotgun (WGS) entry which is preliminary data.</text>
</comment>
<dbReference type="EMBL" id="JARYGZ010000003">
    <property type="protein sequence ID" value="MDH7640463.1"/>
    <property type="molecule type" value="Genomic_DNA"/>
</dbReference>
<protein>
    <submittedName>
        <fullName evidence="1">Uncharacterized protein</fullName>
    </submittedName>
</protein>
<dbReference type="RefSeq" id="WP_281045828.1">
    <property type="nucleotide sequence ID" value="NZ_JARYGZ010000003.1"/>
</dbReference>
<reference evidence="1" key="1">
    <citation type="submission" date="2023-04" db="EMBL/GenBank/DDBJ databases">
        <title>Sphingomonas sp. MAHUQ-71 isolated from rice field.</title>
        <authorList>
            <person name="Huq M.A."/>
        </authorList>
    </citation>
    <scope>NUCLEOTIDE SEQUENCE</scope>
    <source>
        <strain evidence="1">MAHUQ-71</strain>
    </source>
</reference>
<proteinExistence type="predicted"/>
<name>A0ABT6N5T4_9SPHN</name>
<keyword evidence="2" id="KW-1185">Reference proteome</keyword>
<evidence type="ECO:0000313" key="1">
    <source>
        <dbReference type="EMBL" id="MDH7640463.1"/>
    </source>
</evidence>
<gene>
    <name evidence="1" type="ORF">QGN17_17145</name>
</gene>
<dbReference type="Proteomes" id="UP001160625">
    <property type="component" value="Unassembled WGS sequence"/>
</dbReference>